<organism evidence="1 2">
    <name type="scientific">Panagrolaimus sp. ES5</name>
    <dbReference type="NCBI Taxonomy" id="591445"/>
    <lineage>
        <taxon>Eukaryota</taxon>
        <taxon>Metazoa</taxon>
        <taxon>Ecdysozoa</taxon>
        <taxon>Nematoda</taxon>
        <taxon>Chromadorea</taxon>
        <taxon>Rhabditida</taxon>
        <taxon>Tylenchina</taxon>
        <taxon>Panagrolaimomorpha</taxon>
        <taxon>Panagrolaimoidea</taxon>
        <taxon>Panagrolaimidae</taxon>
        <taxon>Panagrolaimus</taxon>
    </lineage>
</organism>
<sequence length="167" mass="19752">METTQKGTPKLFIFMDKDRKFCYAFSPIFGDNKQNKYYCLGCEQNKTTEQTVQSIDGRMFKSIVTVYLCKDNELNGEYYVRMPEGQKHICEKKKYEPEKYEAEILINPSDFILFHEKARKPGSISLAIYHPEDRSLCFKFYYSPAMKYFRCFGCEKKRISMSAKLHV</sequence>
<proteinExistence type="predicted"/>
<dbReference type="WBParaSite" id="ES5_v2.g26826.t1">
    <property type="protein sequence ID" value="ES5_v2.g26826.t1"/>
    <property type="gene ID" value="ES5_v2.g26826"/>
</dbReference>
<protein>
    <submittedName>
        <fullName evidence="2">Uncharacterized protein</fullName>
    </submittedName>
</protein>
<name>A0AC34GAU9_9BILA</name>
<accession>A0AC34GAU9</accession>
<evidence type="ECO:0000313" key="1">
    <source>
        <dbReference type="Proteomes" id="UP000887579"/>
    </source>
</evidence>
<reference evidence="2" key="1">
    <citation type="submission" date="2022-11" db="UniProtKB">
        <authorList>
            <consortium name="WormBaseParasite"/>
        </authorList>
    </citation>
    <scope>IDENTIFICATION</scope>
</reference>
<dbReference type="Proteomes" id="UP000887579">
    <property type="component" value="Unplaced"/>
</dbReference>
<evidence type="ECO:0000313" key="2">
    <source>
        <dbReference type="WBParaSite" id="ES5_v2.g26826.t1"/>
    </source>
</evidence>